<sequence>MSRYSRIFLRPKDNGEPSWTAELSSKMSADPNTSSSPYSYPPSSSIPSRYSDAPLVSSPPHPYTLAAFHSPAEPSPRETPTAVSHIHRKANTSEFSSSEKPPESSTGHSYPRPPPVGRPPSRHTLPIPLPIHLRPWVLLLIFLPLPPLLSLLYMLTGHAILRRSNSSPTSIYQAPLLSSVEAGATGGVILSLPLALLLYLLLFPSKPPTAPEDFFEDDDSSMLGGSRWARYSGYAVCVFVVLCVGGVAGPLGVTCLSNGETDGFVSAKKMLSTGAAASAGFVGGAVLSFAMVLLGVIGLGLWMARMKRARSSS</sequence>
<dbReference type="EMBL" id="CACVBS010000078">
    <property type="protein sequence ID" value="CAA7269401.1"/>
    <property type="molecule type" value="Genomic_DNA"/>
</dbReference>
<reference evidence="3 4" key="1">
    <citation type="submission" date="2020-01" db="EMBL/GenBank/DDBJ databases">
        <authorList>
            <person name="Gupta K D."/>
        </authorList>
    </citation>
    <scope>NUCLEOTIDE SEQUENCE [LARGE SCALE GENOMIC DNA]</scope>
</reference>
<comment type="caution">
    <text evidence="3">The sequence shown here is derived from an EMBL/GenBank/DDBJ whole genome shotgun (WGS) entry which is preliminary data.</text>
</comment>
<organism evidence="3 4">
    <name type="scientific">Cyclocybe aegerita</name>
    <name type="common">Black poplar mushroom</name>
    <name type="synonym">Agrocybe aegerita</name>
    <dbReference type="NCBI Taxonomy" id="1973307"/>
    <lineage>
        <taxon>Eukaryota</taxon>
        <taxon>Fungi</taxon>
        <taxon>Dikarya</taxon>
        <taxon>Basidiomycota</taxon>
        <taxon>Agaricomycotina</taxon>
        <taxon>Agaricomycetes</taxon>
        <taxon>Agaricomycetidae</taxon>
        <taxon>Agaricales</taxon>
        <taxon>Agaricineae</taxon>
        <taxon>Bolbitiaceae</taxon>
        <taxon>Cyclocybe</taxon>
    </lineage>
</organism>
<feature type="transmembrane region" description="Helical" evidence="2">
    <location>
        <begin position="176"/>
        <end position="202"/>
    </location>
</feature>
<feature type="compositionally biased region" description="Polar residues" evidence="1">
    <location>
        <begin position="21"/>
        <end position="33"/>
    </location>
</feature>
<keyword evidence="2" id="KW-1133">Transmembrane helix</keyword>
<keyword evidence="2" id="KW-0472">Membrane</keyword>
<accession>A0A8S0XZ80</accession>
<evidence type="ECO:0000313" key="3">
    <source>
        <dbReference type="EMBL" id="CAA7269401.1"/>
    </source>
</evidence>
<dbReference type="Proteomes" id="UP000467700">
    <property type="component" value="Unassembled WGS sequence"/>
</dbReference>
<evidence type="ECO:0000313" key="4">
    <source>
        <dbReference type="Proteomes" id="UP000467700"/>
    </source>
</evidence>
<keyword evidence="4" id="KW-1185">Reference proteome</keyword>
<proteinExistence type="predicted"/>
<keyword evidence="2" id="KW-0812">Transmembrane</keyword>
<name>A0A8S0XZ80_CYCAE</name>
<dbReference type="AlphaFoldDB" id="A0A8S0XZ80"/>
<feature type="transmembrane region" description="Helical" evidence="2">
    <location>
        <begin position="231"/>
        <end position="253"/>
    </location>
</feature>
<feature type="compositionally biased region" description="Low complexity" evidence="1">
    <location>
        <begin position="93"/>
        <end position="105"/>
    </location>
</feature>
<feature type="transmembrane region" description="Helical" evidence="2">
    <location>
        <begin position="136"/>
        <end position="156"/>
    </location>
</feature>
<evidence type="ECO:0000256" key="2">
    <source>
        <dbReference type="SAM" id="Phobius"/>
    </source>
</evidence>
<protein>
    <submittedName>
        <fullName evidence="3">Uncharacterized protein</fullName>
    </submittedName>
</protein>
<evidence type="ECO:0000256" key="1">
    <source>
        <dbReference type="SAM" id="MobiDB-lite"/>
    </source>
</evidence>
<dbReference type="OrthoDB" id="2972868at2759"/>
<feature type="compositionally biased region" description="Low complexity" evidence="1">
    <location>
        <begin position="34"/>
        <end position="51"/>
    </location>
</feature>
<gene>
    <name evidence="3" type="ORF">AAE3_LOCUS11639</name>
</gene>
<feature type="region of interest" description="Disordered" evidence="1">
    <location>
        <begin position="1"/>
        <end position="121"/>
    </location>
</feature>
<feature type="transmembrane region" description="Helical" evidence="2">
    <location>
        <begin position="273"/>
        <end position="304"/>
    </location>
</feature>